<name>A0A5D3BVA3_CUCMM</name>
<dbReference type="GO" id="GO:0003676">
    <property type="term" value="F:nucleic acid binding"/>
    <property type="evidence" value="ECO:0007669"/>
    <property type="project" value="InterPro"/>
</dbReference>
<dbReference type="GO" id="GO:0008270">
    <property type="term" value="F:zinc ion binding"/>
    <property type="evidence" value="ECO:0007669"/>
    <property type="project" value="InterPro"/>
</dbReference>
<reference evidence="1 2" key="1">
    <citation type="submission" date="2019-08" db="EMBL/GenBank/DDBJ databases">
        <title>Draft genome sequences of two oriental melons (Cucumis melo L. var makuwa).</title>
        <authorList>
            <person name="Kwon S.-Y."/>
        </authorList>
    </citation>
    <scope>NUCLEOTIDE SEQUENCE [LARGE SCALE GENOMIC DNA]</scope>
    <source>
        <strain evidence="2">cv. Chang Bougi</strain>
        <tissue evidence="1">Leaf</tissue>
    </source>
</reference>
<evidence type="ECO:0000313" key="2">
    <source>
        <dbReference type="Proteomes" id="UP000321947"/>
    </source>
</evidence>
<organism evidence="1 2">
    <name type="scientific">Cucumis melo var. makuwa</name>
    <name type="common">Oriental melon</name>
    <dbReference type="NCBI Taxonomy" id="1194695"/>
    <lineage>
        <taxon>Eukaryota</taxon>
        <taxon>Viridiplantae</taxon>
        <taxon>Streptophyta</taxon>
        <taxon>Embryophyta</taxon>
        <taxon>Tracheophyta</taxon>
        <taxon>Spermatophyta</taxon>
        <taxon>Magnoliopsida</taxon>
        <taxon>eudicotyledons</taxon>
        <taxon>Gunneridae</taxon>
        <taxon>Pentapetalae</taxon>
        <taxon>rosids</taxon>
        <taxon>fabids</taxon>
        <taxon>Cucurbitales</taxon>
        <taxon>Cucurbitaceae</taxon>
        <taxon>Benincaseae</taxon>
        <taxon>Cucumis</taxon>
    </lineage>
</organism>
<gene>
    <name evidence="1" type="ORF">E5676_scaffold755G00200</name>
</gene>
<dbReference type="Proteomes" id="UP000321947">
    <property type="component" value="Unassembled WGS sequence"/>
</dbReference>
<comment type="caution">
    <text evidence="1">The sequence shown here is derived from an EMBL/GenBank/DDBJ whole genome shotgun (WGS) entry which is preliminary data.</text>
</comment>
<dbReference type="AlphaFoldDB" id="A0A5D3BVA3"/>
<protein>
    <submittedName>
        <fullName evidence="1">Uncharacterized protein</fullName>
    </submittedName>
</protein>
<sequence length="188" mass="21056">MAYDKLLENPCQSIGKAKRTNHQVMLCGVCGLLGHPTNKCPEITKVVNAMGSFNKRLAPNKKDASKDEELLEVFKKEQINLSLLGAIQQISRNAKFLKELCANKRKAKGQGSRSVEFDGGDIVSFNIFDVMTFAEEHFSFVLLKCMMLNVDENVDEITDEIVNGIVTPSIDYDFDKLNCDEITFSPQE</sequence>
<dbReference type="InterPro" id="IPR036875">
    <property type="entry name" value="Znf_CCHC_sf"/>
</dbReference>
<dbReference type="SUPFAM" id="SSF57756">
    <property type="entry name" value="Retrovirus zinc finger-like domains"/>
    <property type="match status" value="1"/>
</dbReference>
<accession>A0A5D3BVA3</accession>
<dbReference type="EMBL" id="SSTD01015305">
    <property type="protein sequence ID" value="TYK02918.1"/>
    <property type="molecule type" value="Genomic_DNA"/>
</dbReference>
<evidence type="ECO:0000313" key="1">
    <source>
        <dbReference type="EMBL" id="TYK02918.1"/>
    </source>
</evidence>
<proteinExistence type="predicted"/>